<feature type="compositionally biased region" description="Low complexity" evidence="7">
    <location>
        <begin position="63"/>
        <end position="100"/>
    </location>
</feature>
<sequence length="390" mass="39687">MLAWHVALLVATERAACEMRTSHLTHQGRTCASRPLCLAPPHRLRGGSDGQAAIVRAANSSNSSHALAAEKGAAPAPTNAPRRSSAAGARGSPRPPALARGRGRGRARGARGRLPRTPRAAAHAPSSAGAAPAAELAPRAAAAPTAATPTAATPAIDPAAAAAQCSALLQALVEWRHPLLNAAVLVGASGALSAIASGRWSAASLLGALAFYALAASTGAVLLWRGAQLALARRPLLRVINGAVDGLLPAALRPGTDLLDPRAVGAIAQLCTEQLNAAFVYCKRLGSASDLTHTLGALVATFVLKVGGRYVGVPGLCWLVLVSALSIPKLKEMYGDEMTKQLSFLSYSLTAATDAMVEAVPPNLKEAISTVLASAGTVIGHRKGTPQDPE</sequence>
<feature type="transmembrane region" description="Helical" evidence="6">
    <location>
        <begin position="202"/>
        <end position="224"/>
    </location>
</feature>
<comment type="caution">
    <text evidence="9">The sequence shown here is derived from an EMBL/GenBank/DDBJ whole genome shotgun (WGS) entry which is preliminary data.</text>
</comment>
<accession>A0AB34JKR9</accession>
<feature type="region of interest" description="Disordered" evidence="7">
    <location>
        <begin position="63"/>
        <end position="142"/>
    </location>
</feature>
<dbReference type="Pfam" id="PF02453">
    <property type="entry name" value="Reticulon"/>
    <property type="match status" value="1"/>
</dbReference>
<comment type="caution">
    <text evidence="6">Lacks conserved residue(s) required for the propagation of feature annotation.</text>
</comment>
<evidence type="ECO:0000256" key="4">
    <source>
        <dbReference type="ARBA" id="ARBA00022989"/>
    </source>
</evidence>
<organism evidence="9 10">
    <name type="scientific">Prymnesium parvum</name>
    <name type="common">Toxic golden alga</name>
    <dbReference type="NCBI Taxonomy" id="97485"/>
    <lineage>
        <taxon>Eukaryota</taxon>
        <taxon>Haptista</taxon>
        <taxon>Haptophyta</taxon>
        <taxon>Prymnesiophyceae</taxon>
        <taxon>Prymnesiales</taxon>
        <taxon>Prymnesiaceae</taxon>
        <taxon>Prymnesium</taxon>
    </lineage>
</organism>
<dbReference type="AlphaFoldDB" id="A0AB34JKR9"/>
<evidence type="ECO:0000313" key="10">
    <source>
        <dbReference type="Proteomes" id="UP001515480"/>
    </source>
</evidence>
<evidence type="ECO:0000256" key="2">
    <source>
        <dbReference type="ARBA" id="ARBA00022692"/>
    </source>
</evidence>
<dbReference type="InterPro" id="IPR003388">
    <property type="entry name" value="Reticulon"/>
</dbReference>
<evidence type="ECO:0000256" key="7">
    <source>
        <dbReference type="SAM" id="MobiDB-lite"/>
    </source>
</evidence>
<evidence type="ECO:0000256" key="3">
    <source>
        <dbReference type="ARBA" id="ARBA00022824"/>
    </source>
</evidence>
<proteinExistence type="predicted"/>
<evidence type="ECO:0000256" key="6">
    <source>
        <dbReference type="RuleBase" id="RU363132"/>
    </source>
</evidence>
<reference evidence="9 10" key="1">
    <citation type="journal article" date="2024" name="Science">
        <title>Giant polyketide synthase enzymes in the biosynthesis of giant marine polyether toxins.</title>
        <authorList>
            <person name="Fallon T.R."/>
            <person name="Shende V.V."/>
            <person name="Wierzbicki I.H."/>
            <person name="Pendleton A.L."/>
            <person name="Watervoot N.F."/>
            <person name="Auber R.P."/>
            <person name="Gonzalez D.J."/>
            <person name="Wisecaver J.H."/>
            <person name="Moore B.S."/>
        </authorList>
    </citation>
    <scope>NUCLEOTIDE SEQUENCE [LARGE SCALE GENOMIC DNA]</scope>
    <source>
        <strain evidence="9 10">12B1</strain>
    </source>
</reference>
<evidence type="ECO:0000313" key="9">
    <source>
        <dbReference type="EMBL" id="KAL1522539.1"/>
    </source>
</evidence>
<keyword evidence="4 6" id="KW-1133">Transmembrane helix</keyword>
<name>A0AB34JKR9_PRYPA</name>
<keyword evidence="10" id="KW-1185">Reference proteome</keyword>
<keyword evidence="2 6" id="KW-0812">Transmembrane</keyword>
<keyword evidence="5 6" id="KW-0472">Membrane</keyword>
<evidence type="ECO:0000256" key="1">
    <source>
        <dbReference type="ARBA" id="ARBA00004477"/>
    </source>
</evidence>
<evidence type="ECO:0000256" key="5">
    <source>
        <dbReference type="ARBA" id="ARBA00023136"/>
    </source>
</evidence>
<dbReference type="PROSITE" id="PS50845">
    <property type="entry name" value="RETICULON"/>
    <property type="match status" value="1"/>
</dbReference>
<dbReference type="Proteomes" id="UP001515480">
    <property type="component" value="Unassembled WGS sequence"/>
</dbReference>
<comment type="subcellular location">
    <subcellularLocation>
        <location evidence="1 6">Endoplasmic reticulum membrane</location>
        <topology evidence="1 6">Multi-pass membrane protein</topology>
    </subcellularLocation>
</comment>
<dbReference type="EMBL" id="JBGBPQ010000006">
    <property type="protein sequence ID" value="KAL1522539.1"/>
    <property type="molecule type" value="Genomic_DNA"/>
</dbReference>
<feature type="compositionally biased region" description="Low complexity" evidence="7">
    <location>
        <begin position="117"/>
        <end position="142"/>
    </location>
</feature>
<gene>
    <name evidence="9" type="ORF">AB1Y20_017526</name>
</gene>
<evidence type="ECO:0000259" key="8">
    <source>
        <dbReference type="PROSITE" id="PS50845"/>
    </source>
</evidence>
<keyword evidence="3 6" id="KW-0256">Endoplasmic reticulum</keyword>
<dbReference type="GO" id="GO:0005789">
    <property type="term" value="C:endoplasmic reticulum membrane"/>
    <property type="evidence" value="ECO:0007669"/>
    <property type="project" value="UniProtKB-SubCell"/>
</dbReference>
<feature type="domain" description="Reticulon" evidence="8">
    <location>
        <begin position="169"/>
        <end position="376"/>
    </location>
</feature>
<feature type="compositionally biased region" description="Basic residues" evidence="7">
    <location>
        <begin position="101"/>
        <end position="116"/>
    </location>
</feature>
<protein>
    <recommendedName>
        <fullName evidence="6">Reticulon-like protein</fullName>
    </recommendedName>
</protein>